<evidence type="ECO:0000313" key="2">
    <source>
        <dbReference type="Proteomes" id="UP000626109"/>
    </source>
</evidence>
<accession>A0A813LKP4</accession>
<dbReference type="Proteomes" id="UP000626109">
    <property type="component" value="Unassembled WGS sequence"/>
</dbReference>
<sequence length="119" mass="13008">MQPECSQNLMDCEAVIRKQWATPALHRACSRKTGPARALREFHYVPIMHNVSVNISQAPLLDSDRVMSGQSSPLSQHLVSFVGSEAYFGSNFQLPPGAGLHQALAGRCSKDADYFNSSS</sequence>
<organism evidence="1 2">
    <name type="scientific">Polarella glacialis</name>
    <name type="common">Dinoflagellate</name>
    <dbReference type="NCBI Taxonomy" id="89957"/>
    <lineage>
        <taxon>Eukaryota</taxon>
        <taxon>Sar</taxon>
        <taxon>Alveolata</taxon>
        <taxon>Dinophyceae</taxon>
        <taxon>Suessiales</taxon>
        <taxon>Suessiaceae</taxon>
        <taxon>Polarella</taxon>
    </lineage>
</organism>
<protein>
    <submittedName>
        <fullName evidence="1">Uncharacterized protein</fullName>
    </submittedName>
</protein>
<reference evidence="1" key="1">
    <citation type="submission" date="2021-02" db="EMBL/GenBank/DDBJ databases">
        <authorList>
            <person name="Dougan E. K."/>
            <person name="Rhodes N."/>
            <person name="Thang M."/>
            <person name="Chan C."/>
        </authorList>
    </citation>
    <scope>NUCLEOTIDE SEQUENCE</scope>
</reference>
<dbReference type="AlphaFoldDB" id="A0A813LKP4"/>
<evidence type="ECO:0000313" key="1">
    <source>
        <dbReference type="EMBL" id="CAE8736490.1"/>
    </source>
</evidence>
<proteinExistence type="predicted"/>
<name>A0A813LKP4_POLGL</name>
<comment type="caution">
    <text evidence="1">The sequence shown here is derived from an EMBL/GenBank/DDBJ whole genome shotgun (WGS) entry which is preliminary data.</text>
</comment>
<dbReference type="EMBL" id="CAJNNW010036667">
    <property type="protein sequence ID" value="CAE8736490.1"/>
    <property type="molecule type" value="Genomic_DNA"/>
</dbReference>
<gene>
    <name evidence="1" type="ORF">PGLA2088_LOCUS48340</name>
</gene>